<name>A0A5K3FPH2_MESCO</name>
<proteinExistence type="predicted"/>
<evidence type="ECO:0000313" key="1">
    <source>
        <dbReference type="WBParaSite" id="MCU_009996-RB"/>
    </source>
</evidence>
<dbReference type="WBParaSite" id="MCU_009996-RB">
    <property type="protein sequence ID" value="MCU_009996-RB"/>
    <property type="gene ID" value="MCU_009996"/>
</dbReference>
<organism evidence="1">
    <name type="scientific">Mesocestoides corti</name>
    <name type="common">Flatworm</name>
    <dbReference type="NCBI Taxonomy" id="53468"/>
    <lineage>
        <taxon>Eukaryota</taxon>
        <taxon>Metazoa</taxon>
        <taxon>Spiralia</taxon>
        <taxon>Lophotrochozoa</taxon>
        <taxon>Platyhelminthes</taxon>
        <taxon>Cestoda</taxon>
        <taxon>Eucestoda</taxon>
        <taxon>Cyclophyllidea</taxon>
        <taxon>Mesocestoididae</taxon>
        <taxon>Mesocestoides</taxon>
    </lineage>
</organism>
<reference evidence="1" key="1">
    <citation type="submission" date="2019-11" db="UniProtKB">
        <authorList>
            <consortium name="WormBaseParasite"/>
        </authorList>
    </citation>
    <scope>IDENTIFICATION</scope>
</reference>
<dbReference type="AlphaFoldDB" id="A0A5K3FPH2"/>
<accession>A0A5K3FPH2</accession>
<protein>
    <submittedName>
        <fullName evidence="1">Transposase</fullName>
    </submittedName>
</protein>
<sequence length="37" mass="4341">MRVPRSKRRPLLHRTDSEHQTRCDAEIFLLAVGKHVS</sequence>